<feature type="compositionally biased region" description="Basic and acidic residues" evidence="1">
    <location>
        <begin position="177"/>
        <end position="189"/>
    </location>
</feature>
<dbReference type="PANTHER" id="PTHR34449">
    <property type="entry name" value="RHO TERMINATION FACTOR"/>
    <property type="match status" value="1"/>
</dbReference>
<dbReference type="InterPro" id="IPR011112">
    <property type="entry name" value="Rho-like_N"/>
</dbReference>
<accession>A0A484NLA1</accession>
<evidence type="ECO:0000313" key="4">
    <source>
        <dbReference type="Proteomes" id="UP000595140"/>
    </source>
</evidence>
<feature type="compositionally biased region" description="Polar residues" evidence="1">
    <location>
        <begin position="19"/>
        <end position="31"/>
    </location>
</feature>
<feature type="domain" description="Rho termination factor-like N-terminal" evidence="2">
    <location>
        <begin position="267"/>
        <end position="299"/>
    </location>
</feature>
<organism evidence="3 4">
    <name type="scientific">Cuscuta campestris</name>
    <dbReference type="NCBI Taxonomy" id="132261"/>
    <lineage>
        <taxon>Eukaryota</taxon>
        <taxon>Viridiplantae</taxon>
        <taxon>Streptophyta</taxon>
        <taxon>Embryophyta</taxon>
        <taxon>Tracheophyta</taxon>
        <taxon>Spermatophyta</taxon>
        <taxon>Magnoliopsida</taxon>
        <taxon>eudicotyledons</taxon>
        <taxon>Gunneridae</taxon>
        <taxon>Pentapetalae</taxon>
        <taxon>asterids</taxon>
        <taxon>lamiids</taxon>
        <taxon>Solanales</taxon>
        <taxon>Convolvulaceae</taxon>
        <taxon>Cuscuteae</taxon>
        <taxon>Cuscuta</taxon>
        <taxon>Cuscuta subgen. Grammica</taxon>
        <taxon>Cuscuta sect. Cleistogrammica</taxon>
    </lineage>
</organism>
<feature type="region of interest" description="Disordered" evidence="1">
    <location>
        <begin position="177"/>
        <end position="197"/>
    </location>
</feature>
<name>A0A484NLA1_9ASTE</name>
<feature type="region of interest" description="Disordered" evidence="1">
    <location>
        <begin position="218"/>
        <end position="269"/>
    </location>
</feature>
<evidence type="ECO:0000313" key="3">
    <source>
        <dbReference type="EMBL" id="VFR00575.1"/>
    </source>
</evidence>
<dbReference type="InterPro" id="IPR036361">
    <property type="entry name" value="SAP_dom_sf"/>
</dbReference>
<dbReference type="Gene3D" id="1.10.720.30">
    <property type="entry name" value="SAP domain"/>
    <property type="match status" value="1"/>
</dbReference>
<dbReference type="Pfam" id="PF07498">
    <property type="entry name" value="Rho_N"/>
    <property type="match status" value="1"/>
</dbReference>
<dbReference type="Proteomes" id="UP000595140">
    <property type="component" value="Unassembled WGS sequence"/>
</dbReference>
<feature type="compositionally biased region" description="Basic and acidic residues" evidence="1">
    <location>
        <begin position="91"/>
        <end position="106"/>
    </location>
</feature>
<dbReference type="GO" id="GO:0006353">
    <property type="term" value="P:DNA-templated transcription termination"/>
    <property type="evidence" value="ECO:0007669"/>
    <property type="project" value="InterPro"/>
</dbReference>
<dbReference type="AlphaFoldDB" id="A0A484NLA1"/>
<feature type="region of interest" description="Disordered" evidence="1">
    <location>
        <begin position="1"/>
        <end position="71"/>
    </location>
</feature>
<reference evidence="3 4" key="1">
    <citation type="submission" date="2018-04" db="EMBL/GenBank/DDBJ databases">
        <authorList>
            <person name="Vogel A."/>
        </authorList>
    </citation>
    <scope>NUCLEOTIDE SEQUENCE [LARGE SCALE GENOMIC DNA]</scope>
</reference>
<dbReference type="PANTHER" id="PTHR34449:SF5">
    <property type="entry name" value="ATP BINDING _ ATPASE"/>
    <property type="match status" value="1"/>
</dbReference>
<evidence type="ECO:0000259" key="2">
    <source>
        <dbReference type="Pfam" id="PF07498"/>
    </source>
</evidence>
<feature type="compositionally biased region" description="Acidic residues" evidence="1">
    <location>
        <begin position="245"/>
        <end position="263"/>
    </location>
</feature>
<keyword evidence="4" id="KW-1185">Reference proteome</keyword>
<sequence length="302" mass="34236">MSFVCNAASRPINHRRNPEFSTYNKHGTSRSGRNRKTEDSDDYENLGESDTLSSKPPKAQPNVTPGHREKKIVELFRKVQAQLRARAAATAKEERKVEVSRKVSDGKESEAVDSLVKLLRKHSIQEEEKTIDSADFIQEEEKTIDSADFIQEEEKTIDSSDKGKDVIESKIISMLDKQESEATVLDRPKSNFRKRSPLSRVKIQSSYSFGEDSLDAIAPAYADEESNKLSSDEDASSEIHNGNIQEEEEEQEEEEQEKEEEVDTDKLHEMTVLELRGLAKSRGLKGYSKLKKVELIEMLGKN</sequence>
<gene>
    <name evidence="3" type="ORF">CCAM_LOCUS42350</name>
</gene>
<evidence type="ECO:0000256" key="1">
    <source>
        <dbReference type="SAM" id="MobiDB-lite"/>
    </source>
</evidence>
<protein>
    <recommendedName>
        <fullName evidence="2">Rho termination factor-like N-terminal domain-containing protein</fullName>
    </recommendedName>
</protein>
<feature type="region of interest" description="Disordered" evidence="1">
    <location>
        <begin position="86"/>
        <end position="106"/>
    </location>
</feature>
<dbReference type="EMBL" id="OOIL02006707">
    <property type="protein sequence ID" value="VFR00575.1"/>
    <property type="molecule type" value="Genomic_DNA"/>
</dbReference>
<proteinExistence type="predicted"/>
<dbReference type="OrthoDB" id="652255at2759"/>